<dbReference type="InterPro" id="IPR002083">
    <property type="entry name" value="MATH/TRAF_dom"/>
</dbReference>
<dbReference type="SUPFAM" id="SSF55486">
    <property type="entry name" value="Metalloproteases ('zincins'), catalytic domain"/>
    <property type="match status" value="1"/>
</dbReference>
<feature type="domain" description="Peptidase M12A" evidence="4">
    <location>
        <begin position="22"/>
        <end position="196"/>
    </location>
</feature>
<evidence type="ECO:0000259" key="4">
    <source>
        <dbReference type="PROSITE" id="PS51864"/>
    </source>
</evidence>
<protein>
    <recommendedName>
        <fullName evidence="2">Metalloendopeptidase</fullName>
        <ecNumber evidence="2">3.4.24.-</ecNumber>
    </recommendedName>
</protein>
<reference evidence="5" key="2">
    <citation type="submission" date="2025-08" db="UniProtKB">
        <authorList>
            <consortium name="Ensembl"/>
        </authorList>
    </citation>
    <scope>IDENTIFICATION</scope>
    <source>
        <strain evidence="5">Guanapo</strain>
    </source>
</reference>
<accession>A0A3P9NA19</accession>
<evidence type="ECO:0000256" key="1">
    <source>
        <dbReference type="PROSITE-ProRule" id="PRU01211"/>
    </source>
</evidence>
<comment type="cofactor">
    <cofactor evidence="1 2">
        <name>Zn(2+)</name>
        <dbReference type="ChEBI" id="CHEBI:29105"/>
    </cofactor>
    <text evidence="1 2">Binds 1 zinc ion per subunit.</text>
</comment>
<feature type="binding site" evidence="1">
    <location>
        <position position="120"/>
    </location>
    <ligand>
        <name>Zn(2+)</name>
        <dbReference type="ChEBI" id="CHEBI:29105"/>
        <note>catalytic</note>
    </ligand>
</feature>
<dbReference type="GO" id="GO:0006508">
    <property type="term" value="P:proteolysis"/>
    <property type="evidence" value="ECO:0007669"/>
    <property type="project" value="UniProtKB-KW"/>
</dbReference>
<dbReference type="InterPro" id="IPR006026">
    <property type="entry name" value="Peptidase_Metallo"/>
</dbReference>
<dbReference type="Gene3D" id="2.60.210.10">
    <property type="entry name" value="Apoptosis, Tumor Necrosis Factor Receptor Associated Protein 2, Chain A"/>
    <property type="match status" value="1"/>
</dbReference>
<dbReference type="SUPFAM" id="SSF49899">
    <property type="entry name" value="Concanavalin A-like lectins/glucanases"/>
    <property type="match status" value="1"/>
</dbReference>
<dbReference type="SMART" id="SM00235">
    <property type="entry name" value="ZnMc"/>
    <property type="match status" value="1"/>
</dbReference>
<keyword evidence="1 2" id="KW-0862">Zinc</keyword>
<evidence type="ECO:0000259" key="3">
    <source>
        <dbReference type="PROSITE" id="PS50060"/>
    </source>
</evidence>
<dbReference type="InterPro" id="IPR001506">
    <property type="entry name" value="Peptidase_M12A"/>
</dbReference>
<dbReference type="Pfam" id="PF01400">
    <property type="entry name" value="Astacin"/>
    <property type="match status" value="2"/>
</dbReference>
<feature type="binding site" evidence="1">
    <location>
        <position position="110"/>
    </location>
    <ligand>
        <name>Zn(2+)</name>
        <dbReference type="ChEBI" id="CHEBI:29105"/>
        <note>catalytic</note>
    </ligand>
</feature>
<proteinExistence type="predicted"/>
<dbReference type="Pfam" id="PF22486">
    <property type="entry name" value="MATH_2"/>
    <property type="match status" value="1"/>
</dbReference>
<dbReference type="InterPro" id="IPR024079">
    <property type="entry name" value="MetalloPept_cat_dom_sf"/>
</dbReference>
<evidence type="ECO:0000256" key="2">
    <source>
        <dbReference type="RuleBase" id="RU361183"/>
    </source>
</evidence>
<dbReference type="GO" id="GO:0016020">
    <property type="term" value="C:membrane"/>
    <property type="evidence" value="ECO:0007669"/>
    <property type="project" value="InterPro"/>
</dbReference>
<dbReference type="AlphaFoldDB" id="A0A3P9NA19"/>
<feature type="active site" evidence="1">
    <location>
        <position position="111"/>
    </location>
</feature>
<dbReference type="PROSITE" id="PS50060">
    <property type="entry name" value="MAM_2"/>
    <property type="match status" value="1"/>
</dbReference>
<keyword evidence="1 2" id="KW-0378">Hydrolase</keyword>
<dbReference type="Ensembl" id="ENSPRET00000006491.1">
    <property type="protein sequence ID" value="ENSPREP00000006404.1"/>
    <property type="gene ID" value="ENSPREG00000004372.1"/>
</dbReference>
<dbReference type="SMART" id="SM00137">
    <property type="entry name" value="MAM"/>
    <property type="match status" value="1"/>
</dbReference>
<dbReference type="Gene3D" id="3.40.390.10">
    <property type="entry name" value="Collagenase (Catalytic Domain)"/>
    <property type="match status" value="1"/>
</dbReference>
<dbReference type="Pfam" id="PF00629">
    <property type="entry name" value="MAM"/>
    <property type="match status" value="1"/>
</dbReference>
<dbReference type="EC" id="3.4.24.-" evidence="2"/>
<dbReference type="GeneTree" id="ENSGT00950000183111"/>
<dbReference type="PROSITE" id="PS51864">
    <property type="entry name" value="ASTACIN"/>
    <property type="match status" value="1"/>
</dbReference>
<dbReference type="PRINTS" id="PR00020">
    <property type="entry name" value="MAMDOMAIN"/>
</dbReference>
<reference evidence="5" key="3">
    <citation type="submission" date="2025-09" db="UniProtKB">
        <authorList>
            <consortium name="Ensembl"/>
        </authorList>
    </citation>
    <scope>IDENTIFICATION</scope>
    <source>
        <strain evidence="5">Guanapo</strain>
    </source>
</reference>
<dbReference type="Bgee" id="ENSPREG00000004372">
    <property type="expression patterns" value="Expressed in caudal fin and 1 other cell type or tissue"/>
</dbReference>
<evidence type="ECO:0000313" key="6">
    <source>
        <dbReference type="Proteomes" id="UP000242638"/>
    </source>
</evidence>
<dbReference type="PRINTS" id="PR00480">
    <property type="entry name" value="ASTACIN"/>
</dbReference>
<dbReference type="SUPFAM" id="SSF49599">
    <property type="entry name" value="TRAF domain-like"/>
    <property type="match status" value="1"/>
</dbReference>
<name>A0A3P9NA19_POERE</name>
<dbReference type="InterPro" id="IPR000998">
    <property type="entry name" value="MAM_dom"/>
</dbReference>
<comment type="caution">
    <text evidence="1">Lacks conserved residue(s) required for the propagation of feature annotation.</text>
</comment>
<dbReference type="GO" id="GO:0004222">
    <property type="term" value="F:metalloendopeptidase activity"/>
    <property type="evidence" value="ECO:0007669"/>
    <property type="project" value="UniProtKB-UniRule"/>
</dbReference>
<keyword evidence="6" id="KW-1185">Reference proteome</keyword>
<dbReference type="CDD" id="cd06263">
    <property type="entry name" value="MAM"/>
    <property type="match status" value="1"/>
</dbReference>
<dbReference type="Proteomes" id="UP000242638">
    <property type="component" value="Unassembled WGS sequence"/>
</dbReference>
<reference evidence="6" key="1">
    <citation type="submission" date="2013-11" db="EMBL/GenBank/DDBJ databases">
        <title>The genomic landscape of the Guanapo guppy.</title>
        <authorList>
            <person name="Kuenstner A."/>
            <person name="Dreyer C."/>
        </authorList>
    </citation>
    <scope>NUCLEOTIDE SEQUENCE</scope>
    <source>
        <strain evidence="6">Guanapo</strain>
    </source>
</reference>
<dbReference type="InterPro" id="IPR008974">
    <property type="entry name" value="TRAF-like"/>
</dbReference>
<keyword evidence="1 2" id="KW-0482">Metalloprotease</keyword>
<keyword evidence="1 2" id="KW-0479">Metal-binding</keyword>
<dbReference type="PANTHER" id="PTHR10127:SF903">
    <property type="entry name" value="MEPRIN A SUBUNIT"/>
    <property type="match status" value="1"/>
</dbReference>
<organism evidence="5 6">
    <name type="scientific">Poecilia reticulata</name>
    <name type="common">Guppy</name>
    <name type="synonym">Acanthophacelus reticulatus</name>
    <dbReference type="NCBI Taxonomy" id="8081"/>
    <lineage>
        <taxon>Eukaryota</taxon>
        <taxon>Metazoa</taxon>
        <taxon>Chordata</taxon>
        <taxon>Craniata</taxon>
        <taxon>Vertebrata</taxon>
        <taxon>Euteleostomi</taxon>
        <taxon>Actinopterygii</taxon>
        <taxon>Neopterygii</taxon>
        <taxon>Teleostei</taxon>
        <taxon>Neoteleostei</taxon>
        <taxon>Acanthomorphata</taxon>
        <taxon>Ovalentaria</taxon>
        <taxon>Atherinomorphae</taxon>
        <taxon>Cyprinodontiformes</taxon>
        <taxon>Poeciliidae</taxon>
        <taxon>Poeciliinae</taxon>
        <taxon>Poecilia</taxon>
    </lineage>
</organism>
<sequence>MLFSSIFMPHILPYQPPNFQRSTLLDGDNLWTSPVPYVLDKDLRAKGVIMRAFEQFRVKTCIDFKPWDSEKYYINIQKLDSCWSYIGRVFANGQDLSIGTGCDYIAIVEHEILHALGFYHEMIIENNFIKAMNNESTTHGVPYDYMSVMHYGKDGFTNGKGSTIITIDPKFQDVIGQRLEMSPSDALELNLRYKCKSTVAFSSYCGFSNGMMCQMSRCSQGGIGWEVVTQVHGGPSSDHTSKETGYFIHVSTVSGQEGDSARLETEVVKPTRACNVQCLQFYYFHSGNEADELNIWIREFENDQDTTGTLRLMGQITGSPTSHWKIHHVSLNANKDFQVVFEVQKGAGISTGGFSIDDINLSETECPHVVWQIDDLENLLNTSSSGTQMYSLRQYSKDGYAYRVAVILYTTYIGMFVQLLSGKNDDQLQFPCLQRHMIFQLLDQTPNKQLQMLLVKTKQTKTKNLKGYSNVLYGSFSENGEQIYYGPLWVYNYFATLEEFQSREFLKGGTRVTPCTILWARIFYFSNIGLLLKLKKQIKTFLCIFIIILTIASCRENFNFISENNVPR</sequence>
<dbReference type="PANTHER" id="PTHR10127">
    <property type="entry name" value="DISCOIDIN, CUB, EGF, LAMININ , AND ZINC METALLOPROTEASE DOMAIN CONTAINING"/>
    <property type="match status" value="1"/>
</dbReference>
<evidence type="ECO:0000313" key="5">
    <source>
        <dbReference type="Ensembl" id="ENSPREP00000006404.1"/>
    </source>
</evidence>
<dbReference type="InterPro" id="IPR013320">
    <property type="entry name" value="ConA-like_dom_sf"/>
</dbReference>
<keyword evidence="1 2" id="KW-0645">Protease</keyword>
<feature type="domain" description="MAM" evidence="3">
    <location>
        <begin position="203"/>
        <end position="368"/>
    </location>
</feature>
<feature type="binding site" evidence="1">
    <location>
        <position position="114"/>
    </location>
    <ligand>
        <name>Zn(2+)</name>
        <dbReference type="ChEBI" id="CHEBI:29105"/>
        <note>catalytic</note>
    </ligand>
</feature>
<dbReference type="Gene3D" id="2.60.120.200">
    <property type="match status" value="1"/>
</dbReference>
<dbReference type="GO" id="GO:0008270">
    <property type="term" value="F:zinc ion binding"/>
    <property type="evidence" value="ECO:0007669"/>
    <property type="project" value="UniProtKB-UniRule"/>
</dbReference>